<evidence type="ECO:0000256" key="3">
    <source>
        <dbReference type="PIRSR" id="PIRSR610972-2"/>
    </source>
</evidence>
<dbReference type="Proteomes" id="UP000076882">
    <property type="component" value="Unassembled WGS sequence"/>
</dbReference>
<dbReference type="Gene3D" id="3.40.50.1000">
    <property type="entry name" value="HAD superfamily/HAD-like"/>
    <property type="match status" value="1"/>
</dbReference>
<feature type="binding site" evidence="3">
    <location>
        <begin position="70"/>
        <end position="75"/>
    </location>
    <ligand>
        <name>substrate</name>
    </ligand>
</feature>
<feature type="active site" description="Nucleophile" evidence="2">
    <location>
        <position position="35"/>
    </location>
</feature>
<comment type="cofactor">
    <cofactor evidence="4">
        <name>Mg(2+)</name>
        <dbReference type="ChEBI" id="CHEBI:18420"/>
    </cofactor>
    <text evidence="4">Binds 2 magnesium ions per subunit.</text>
</comment>
<dbReference type="AlphaFoldDB" id="A0A162HJ67"/>
<dbReference type="Gene3D" id="1.10.150.240">
    <property type="entry name" value="Putative phosphatase, domain 2"/>
    <property type="match status" value="1"/>
</dbReference>
<feature type="binding site" evidence="4">
    <location>
        <position position="37"/>
    </location>
    <ligand>
        <name>Mg(2+)</name>
        <dbReference type="ChEBI" id="CHEBI:18420"/>
    </ligand>
</feature>
<comment type="similarity">
    <text evidence="1">Belongs to the HAD-like hydrolase superfamily. CbbY/CbbZ/Gph/YieH family.</text>
</comment>
<dbReference type="SFLD" id="SFLDG01129">
    <property type="entry name" value="C1.5:_HAD__Beta-PGM__Phosphata"/>
    <property type="match status" value="1"/>
</dbReference>
<dbReference type="EMBL" id="LUXM01000018">
    <property type="protein sequence ID" value="KZU96983.1"/>
    <property type="molecule type" value="Genomic_DNA"/>
</dbReference>
<dbReference type="PANTHER" id="PTHR43481:SF4">
    <property type="entry name" value="GLYCEROL-1-PHOSPHATE PHOSPHOHYDROLASE 1-RELATED"/>
    <property type="match status" value="1"/>
</dbReference>
<dbReference type="InterPro" id="IPR023198">
    <property type="entry name" value="PGP-like_dom2"/>
</dbReference>
<dbReference type="InterPro" id="IPR051806">
    <property type="entry name" value="HAD-like_SPP"/>
</dbReference>
<dbReference type="NCBIfam" id="TIGR01990">
    <property type="entry name" value="bPGM"/>
    <property type="match status" value="1"/>
</dbReference>
<feature type="binding site" evidence="3">
    <location>
        <position position="78"/>
    </location>
    <ligand>
        <name>substrate</name>
    </ligand>
</feature>
<evidence type="ECO:0000256" key="5">
    <source>
        <dbReference type="PIRSR" id="PIRSR610972-4"/>
    </source>
</evidence>
<dbReference type="GO" id="GO:0050308">
    <property type="term" value="F:sugar-phosphatase activity"/>
    <property type="evidence" value="ECO:0007669"/>
    <property type="project" value="TreeGrafter"/>
</dbReference>
<dbReference type="SUPFAM" id="SSF56784">
    <property type="entry name" value="HAD-like"/>
    <property type="match status" value="1"/>
</dbReference>
<evidence type="ECO:0000256" key="4">
    <source>
        <dbReference type="PIRSR" id="PIRSR610972-3"/>
    </source>
</evidence>
<evidence type="ECO:0000256" key="1">
    <source>
        <dbReference type="ARBA" id="ARBA00006171"/>
    </source>
</evidence>
<feature type="site" description="Important for catalytic activity and assists the phosphoryl transfer reaction to Asp8 by balancing charge and orienting the reacting groups" evidence="5">
    <location>
        <position position="142"/>
    </location>
</feature>
<feature type="binding site" evidence="3">
    <location>
        <begin position="142"/>
        <end position="146"/>
    </location>
    <ligand>
        <name>substrate</name>
    </ligand>
</feature>
<dbReference type="InterPro" id="IPR010976">
    <property type="entry name" value="B-phosphoglucomutase_hydrolase"/>
</dbReference>
<dbReference type="NCBIfam" id="TIGR02009">
    <property type="entry name" value="PGMB-YQAB-SF"/>
    <property type="match status" value="1"/>
</dbReference>
<feature type="binding site" evidence="3">
    <location>
        <begin position="35"/>
        <end position="37"/>
    </location>
    <ligand>
        <name>substrate</name>
    </ligand>
</feature>
<dbReference type="SFLD" id="SFLDG01135">
    <property type="entry name" value="C1.5.6:_HAD__Beta-PGM__Phospha"/>
    <property type="match status" value="1"/>
</dbReference>
<dbReference type="PRINTS" id="PR00413">
    <property type="entry name" value="HADHALOGNASE"/>
</dbReference>
<organism evidence="6 7">
    <name type="scientific">Lactiplantibacillus plantarum</name>
    <name type="common">Lactobacillus plantarum</name>
    <dbReference type="NCBI Taxonomy" id="1590"/>
    <lineage>
        <taxon>Bacteria</taxon>
        <taxon>Bacillati</taxon>
        <taxon>Bacillota</taxon>
        <taxon>Bacilli</taxon>
        <taxon>Lactobacillales</taxon>
        <taxon>Lactobacillaceae</taxon>
        <taxon>Lactiplantibacillus</taxon>
    </lineage>
</organism>
<gene>
    <name evidence="6" type="ORF">Lp19_0959</name>
</gene>
<dbReference type="GO" id="GO:0005975">
    <property type="term" value="P:carbohydrate metabolic process"/>
    <property type="evidence" value="ECO:0007669"/>
    <property type="project" value="InterPro"/>
</dbReference>
<keyword evidence="4" id="KW-0479">Metal-binding</keyword>
<sequence length="245" mass="26216">MIAQLSGTQQSIVLVINEEEPLMSKFADIKGFVFDLDGVIADTSVYHSQAWHQLADELGVAWSEELADNLKGVSRMDSLNLILKTGGKENDYTEAEKVAYAAKKNTNYLNLLKGMDKTAILPGIEDFLADLAKHGYRLSLASASKNSPLVLEQLGLAHYFEARVDPATLKHGKPDPEIFERGAEVLGLKPEECAGVEDAKVGIQSINGAGETSIGIGDPAILTGADVNFTSTSELTLANLKAALA</sequence>
<keyword evidence="4" id="KW-0460">Magnesium</keyword>
<dbReference type="Pfam" id="PF00702">
    <property type="entry name" value="Hydrolase"/>
    <property type="match status" value="1"/>
</dbReference>
<feature type="binding site" evidence="3">
    <location>
        <position position="173"/>
    </location>
    <ligand>
        <name>substrate</name>
    </ligand>
</feature>
<feature type="binding site" evidence="4">
    <location>
        <position position="197"/>
    </location>
    <ligand>
        <name>Mg(2+)</name>
        <dbReference type="ChEBI" id="CHEBI:18420"/>
    </ligand>
</feature>
<dbReference type="GO" id="GO:0008801">
    <property type="term" value="F:beta-phosphoglucomutase activity"/>
    <property type="evidence" value="ECO:0007669"/>
    <property type="project" value="InterPro"/>
</dbReference>
<feature type="binding site" evidence="4">
    <location>
        <position position="198"/>
    </location>
    <ligand>
        <name>Mg(2+)</name>
        <dbReference type="ChEBI" id="CHEBI:18420"/>
    </ligand>
</feature>
<accession>A0A162HJ67</accession>
<feature type="site" description="Important for catalytic activity and assists the phosphoryl transfer reaction to Asp8 by balancing charge and orienting the reacting groups" evidence="5">
    <location>
        <position position="173"/>
    </location>
</feature>
<dbReference type="InterPro" id="IPR036412">
    <property type="entry name" value="HAD-like_sf"/>
</dbReference>
<dbReference type="NCBIfam" id="TIGR01509">
    <property type="entry name" value="HAD-SF-IA-v3"/>
    <property type="match status" value="1"/>
</dbReference>
<evidence type="ECO:0000256" key="2">
    <source>
        <dbReference type="PIRSR" id="PIRSR610972-1"/>
    </source>
</evidence>
<dbReference type="InterPro" id="IPR006439">
    <property type="entry name" value="HAD-SF_hydro_IA"/>
</dbReference>
<dbReference type="GO" id="GO:0000287">
    <property type="term" value="F:magnesium ion binding"/>
    <property type="evidence" value="ECO:0007669"/>
    <property type="project" value="InterPro"/>
</dbReference>
<dbReference type="PATRIC" id="fig|1590.201.peg.692"/>
<dbReference type="PANTHER" id="PTHR43481">
    <property type="entry name" value="FRUCTOSE-1-PHOSPHATE PHOSPHATASE"/>
    <property type="match status" value="1"/>
</dbReference>
<dbReference type="SFLD" id="SFLDS00003">
    <property type="entry name" value="Haloacid_Dehalogenase"/>
    <property type="match status" value="1"/>
</dbReference>
<feature type="active site" description="Proton donor/acceptor" evidence="2">
    <location>
        <position position="37"/>
    </location>
</feature>
<protein>
    <submittedName>
        <fullName evidence="6">Beta-phosphoglucomutase</fullName>
    </submittedName>
</protein>
<dbReference type="CDD" id="cd02598">
    <property type="entry name" value="HAD_BPGM"/>
    <property type="match status" value="1"/>
</dbReference>
<evidence type="ECO:0000313" key="7">
    <source>
        <dbReference type="Proteomes" id="UP000076882"/>
    </source>
</evidence>
<comment type="caution">
    <text evidence="6">The sequence shown here is derived from an EMBL/GenBank/DDBJ whole genome shotgun (WGS) entry which is preliminary data.</text>
</comment>
<dbReference type="SFLD" id="SFLDF00046">
    <property type="entry name" value="beta-phosphoglucomutase"/>
    <property type="match status" value="1"/>
</dbReference>
<feature type="binding site" evidence="3">
    <location>
        <position position="104"/>
    </location>
    <ligand>
        <name>substrate</name>
    </ligand>
</feature>
<reference evidence="6 7" key="1">
    <citation type="submission" date="2016-03" db="EMBL/GenBank/DDBJ databases">
        <title>Comparative genomics of 54 Lactobacillus plantarum strains reveals genomic uncoupling from niche constraints.</title>
        <authorList>
            <person name="Martino M.E."/>
        </authorList>
    </citation>
    <scope>NUCLEOTIDE SEQUENCE [LARGE SCALE GENOMIC DNA]</scope>
    <source>
        <strain evidence="6 7">19.1</strain>
    </source>
</reference>
<dbReference type="InterPro" id="IPR010972">
    <property type="entry name" value="Beta-PGM"/>
</dbReference>
<evidence type="ECO:0000313" key="6">
    <source>
        <dbReference type="EMBL" id="KZU96983.1"/>
    </source>
</evidence>
<feature type="binding site" evidence="3">
    <location>
        <position position="51"/>
    </location>
    <ligand>
        <name>substrate</name>
    </ligand>
</feature>
<name>A0A162HJ67_LACPN</name>
<feature type="binding site" evidence="4">
    <location>
        <position position="35"/>
    </location>
    <ligand>
        <name>Mg(2+)</name>
        <dbReference type="ChEBI" id="CHEBI:18420"/>
    </ligand>
</feature>
<dbReference type="InterPro" id="IPR023214">
    <property type="entry name" value="HAD_sf"/>
</dbReference>
<proteinExistence type="inferred from homology"/>